<dbReference type="RefSeq" id="XP_040708168.1">
    <property type="nucleotide sequence ID" value="XM_040845826.1"/>
</dbReference>
<sequence>MSSHRDDVKTGRRQKTTLLALYTTLLCKSLVPLRAISLNLQKDESPIPTSEKEPKGITDRSLHAPSPDLRPHLRIAPHPIPRRPSPTPPSPDSCYQSRSQIRSRYSIPKLVLQLSLPVRIPN</sequence>
<feature type="compositionally biased region" description="Pro residues" evidence="1">
    <location>
        <begin position="78"/>
        <end position="91"/>
    </location>
</feature>
<gene>
    <name evidence="2" type="ORF">ASPSYDRAFT_39083</name>
</gene>
<proteinExistence type="predicted"/>
<dbReference type="VEuPathDB" id="FungiDB:ASPSYDRAFT_39083"/>
<name>A0A1L9TY82_9EURO</name>
<feature type="region of interest" description="Disordered" evidence="1">
    <location>
        <begin position="38"/>
        <end position="101"/>
    </location>
</feature>
<protein>
    <submittedName>
        <fullName evidence="2">Uncharacterized protein</fullName>
    </submittedName>
</protein>
<dbReference type="EMBL" id="KV878582">
    <property type="protein sequence ID" value="OJJ64362.1"/>
    <property type="molecule type" value="Genomic_DNA"/>
</dbReference>
<organism evidence="2 3">
    <name type="scientific">Aspergillus sydowii CBS 593.65</name>
    <dbReference type="NCBI Taxonomy" id="1036612"/>
    <lineage>
        <taxon>Eukaryota</taxon>
        <taxon>Fungi</taxon>
        <taxon>Dikarya</taxon>
        <taxon>Ascomycota</taxon>
        <taxon>Pezizomycotina</taxon>
        <taxon>Eurotiomycetes</taxon>
        <taxon>Eurotiomycetidae</taxon>
        <taxon>Eurotiales</taxon>
        <taxon>Aspergillaceae</taxon>
        <taxon>Aspergillus</taxon>
        <taxon>Aspergillus subgen. Nidulantes</taxon>
    </lineage>
</organism>
<evidence type="ECO:0000256" key="1">
    <source>
        <dbReference type="SAM" id="MobiDB-lite"/>
    </source>
</evidence>
<evidence type="ECO:0000313" key="3">
    <source>
        <dbReference type="Proteomes" id="UP000184356"/>
    </source>
</evidence>
<evidence type="ECO:0000313" key="2">
    <source>
        <dbReference type="EMBL" id="OJJ64362.1"/>
    </source>
</evidence>
<accession>A0A1L9TY82</accession>
<dbReference type="GeneID" id="63761899"/>
<dbReference type="AlphaFoldDB" id="A0A1L9TY82"/>
<dbReference type="Proteomes" id="UP000184356">
    <property type="component" value="Unassembled WGS sequence"/>
</dbReference>
<reference evidence="3" key="1">
    <citation type="journal article" date="2017" name="Genome Biol.">
        <title>Comparative genomics reveals high biological diversity and specific adaptations in the industrially and medically important fungal genus Aspergillus.</title>
        <authorList>
            <person name="de Vries R.P."/>
            <person name="Riley R."/>
            <person name="Wiebenga A."/>
            <person name="Aguilar-Osorio G."/>
            <person name="Amillis S."/>
            <person name="Uchima C.A."/>
            <person name="Anderluh G."/>
            <person name="Asadollahi M."/>
            <person name="Askin M."/>
            <person name="Barry K."/>
            <person name="Battaglia E."/>
            <person name="Bayram O."/>
            <person name="Benocci T."/>
            <person name="Braus-Stromeyer S.A."/>
            <person name="Caldana C."/>
            <person name="Canovas D."/>
            <person name="Cerqueira G.C."/>
            <person name="Chen F."/>
            <person name="Chen W."/>
            <person name="Choi C."/>
            <person name="Clum A."/>
            <person name="Dos Santos R.A."/>
            <person name="Damasio A.R."/>
            <person name="Diallinas G."/>
            <person name="Emri T."/>
            <person name="Fekete E."/>
            <person name="Flipphi M."/>
            <person name="Freyberg S."/>
            <person name="Gallo A."/>
            <person name="Gournas C."/>
            <person name="Habgood R."/>
            <person name="Hainaut M."/>
            <person name="Harispe M.L."/>
            <person name="Henrissat B."/>
            <person name="Hilden K.S."/>
            <person name="Hope R."/>
            <person name="Hossain A."/>
            <person name="Karabika E."/>
            <person name="Karaffa L."/>
            <person name="Karanyi Z."/>
            <person name="Krasevec N."/>
            <person name="Kuo A."/>
            <person name="Kusch H."/>
            <person name="LaButti K."/>
            <person name="Lagendijk E.L."/>
            <person name="Lapidus A."/>
            <person name="Levasseur A."/>
            <person name="Lindquist E."/>
            <person name="Lipzen A."/>
            <person name="Logrieco A.F."/>
            <person name="MacCabe A."/>
            <person name="Maekelae M.R."/>
            <person name="Malavazi I."/>
            <person name="Melin P."/>
            <person name="Meyer V."/>
            <person name="Mielnichuk N."/>
            <person name="Miskei M."/>
            <person name="Molnar A.P."/>
            <person name="Mule G."/>
            <person name="Ngan C.Y."/>
            <person name="Orejas M."/>
            <person name="Orosz E."/>
            <person name="Ouedraogo J.P."/>
            <person name="Overkamp K.M."/>
            <person name="Park H.-S."/>
            <person name="Perrone G."/>
            <person name="Piumi F."/>
            <person name="Punt P.J."/>
            <person name="Ram A.F."/>
            <person name="Ramon A."/>
            <person name="Rauscher S."/>
            <person name="Record E."/>
            <person name="Riano-Pachon D.M."/>
            <person name="Robert V."/>
            <person name="Roehrig J."/>
            <person name="Ruller R."/>
            <person name="Salamov A."/>
            <person name="Salih N.S."/>
            <person name="Samson R.A."/>
            <person name="Sandor E."/>
            <person name="Sanguinetti M."/>
            <person name="Schuetze T."/>
            <person name="Sepcic K."/>
            <person name="Shelest E."/>
            <person name="Sherlock G."/>
            <person name="Sophianopoulou V."/>
            <person name="Squina F.M."/>
            <person name="Sun H."/>
            <person name="Susca A."/>
            <person name="Todd R.B."/>
            <person name="Tsang A."/>
            <person name="Unkles S.E."/>
            <person name="van de Wiele N."/>
            <person name="van Rossen-Uffink D."/>
            <person name="Oliveira J.V."/>
            <person name="Vesth T.C."/>
            <person name="Visser J."/>
            <person name="Yu J.-H."/>
            <person name="Zhou M."/>
            <person name="Andersen M.R."/>
            <person name="Archer D.B."/>
            <person name="Baker S.E."/>
            <person name="Benoit I."/>
            <person name="Brakhage A.A."/>
            <person name="Braus G.H."/>
            <person name="Fischer R."/>
            <person name="Frisvad J.C."/>
            <person name="Goldman G.H."/>
            <person name="Houbraken J."/>
            <person name="Oakley B."/>
            <person name="Pocsi I."/>
            <person name="Scazzocchio C."/>
            <person name="Seiboth B."/>
            <person name="vanKuyk P.A."/>
            <person name="Wortman J."/>
            <person name="Dyer P.S."/>
            <person name="Grigoriev I.V."/>
        </authorList>
    </citation>
    <scope>NUCLEOTIDE SEQUENCE [LARGE SCALE GENOMIC DNA]</scope>
    <source>
        <strain evidence="3">CBS 593.65</strain>
    </source>
</reference>
<feature type="compositionally biased region" description="Basic and acidic residues" evidence="1">
    <location>
        <begin position="41"/>
        <end position="62"/>
    </location>
</feature>
<keyword evidence="3" id="KW-1185">Reference proteome</keyword>